<accession>A0A0B2AFB3</accession>
<reference evidence="2 3" key="1">
    <citation type="submission" date="2014-09" db="EMBL/GenBank/DDBJ databases">
        <title>Genome sequence of Sinomonas sp. MUSC 117.</title>
        <authorList>
            <person name="Lee L.-H."/>
        </authorList>
    </citation>
    <scope>NUCLEOTIDE SEQUENCE [LARGE SCALE GENOMIC DNA]</scope>
    <source>
        <strain evidence="2 3">MUSC 117</strain>
    </source>
</reference>
<dbReference type="InterPro" id="IPR004007">
    <property type="entry name" value="DhaL_dom"/>
</dbReference>
<evidence type="ECO:0000259" key="1">
    <source>
        <dbReference type="PROSITE" id="PS51480"/>
    </source>
</evidence>
<keyword evidence="3" id="KW-1185">Reference proteome</keyword>
<dbReference type="InterPro" id="IPR048394">
    <property type="entry name" value="FakA-like_M"/>
</dbReference>
<dbReference type="SMART" id="SM01120">
    <property type="entry name" value="Dak2"/>
    <property type="match status" value="1"/>
</dbReference>
<comment type="caution">
    <text evidence="2">The sequence shown here is derived from an EMBL/GenBank/DDBJ whole genome shotgun (WGS) entry which is preliminary data.</text>
</comment>
<dbReference type="Pfam" id="PF21645">
    <property type="entry name" value="FakA-like_M"/>
    <property type="match status" value="1"/>
</dbReference>
<dbReference type="PANTHER" id="PTHR33434:SF4">
    <property type="entry name" value="PHOSPHATASE PROTEIN"/>
    <property type="match status" value="1"/>
</dbReference>
<organism evidence="2 3">
    <name type="scientific">Sinomonas humi</name>
    <dbReference type="NCBI Taxonomy" id="1338436"/>
    <lineage>
        <taxon>Bacteria</taxon>
        <taxon>Bacillati</taxon>
        <taxon>Actinomycetota</taxon>
        <taxon>Actinomycetes</taxon>
        <taxon>Micrococcales</taxon>
        <taxon>Micrococcaceae</taxon>
        <taxon>Sinomonas</taxon>
    </lineage>
</organism>
<sequence length="315" mass="32819">MRRWLGMAETVLANHSDRLNAINIFPVPDGDTGTNLYLTARAAAQAAAAADSQDLGIVVGAAGQAAMEEARGNSGTLFAVFLDAFAVPLAGQSRLSGPLLAESLHRCRIRAWSALSEPVEGTMLSVLAAAADAAASASEAADAGEAPHSNAILIRTIDAVIDAAVGAVVETEGQLPTLHDARVVDAGGVGLLLVLGALRAAVIGEGLGDQIFDRLHGYAVQDPHIHAQQPPAEGVELMCTITLSPLDAAGLRHRLDELGESVIMSPLGPLDEDSGCVRWRVHVHVRDPEAALAEIRNVGEPEKIAFTELHSDHAH</sequence>
<dbReference type="EMBL" id="JTDL01000152">
    <property type="protein sequence ID" value="KHL00481.1"/>
    <property type="molecule type" value="Genomic_DNA"/>
</dbReference>
<dbReference type="Proteomes" id="UP000030982">
    <property type="component" value="Unassembled WGS sequence"/>
</dbReference>
<dbReference type="InterPro" id="IPR050270">
    <property type="entry name" value="DegV_domain_contain"/>
</dbReference>
<proteinExistence type="predicted"/>
<name>A0A0B2AFB3_9MICC</name>
<dbReference type="PANTHER" id="PTHR33434">
    <property type="entry name" value="DEGV DOMAIN-CONTAINING PROTEIN DR_1986-RELATED"/>
    <property type="match status" value="1"/>
</dbReference>
<feature type="domain" description="DhaL" evidence="1">
    <location>
        <begin position="1"/>
        <end position="200"/>
    </location>
</feature>
<dbReference type="RefSeq" id="WP_043127868.1">
    <property type="nucleotide sequence ID" value="NZ_JTDL01000152.1"/>
</dbReference>
<dbReference type="GO" id="GO:0004371">
    <property type="term" value="F:glycerone kinase activity"/>
    <property type="evidence" value="ECO:0007669"/>
    <property type="project" value="InterPro"/>
</dbReference>
<dbReference type="Gene3D" id="1.25.40.340">
    <property type="match status" value="1"/>
</dbReference>
<evidence type="ECO:0000313" key="3">
    <source>
        <dbReference type="Proteomes" id="UP000030982"/>
    </source>
</evidence>
<dbReference type="Pfam" id="PF02734">
    <property type="entry name" value="Dak2"/>
    <property type="match status" value="1"/>
</dbReference>
<dbReference type="PROSITE" id="PS51480">
    <property type="entry name" value="DHAL"/>
    <property type="match status" value="1"/>
</dbReference>
<protein>
    <submittedName>
        <fullName evidence="2">Dak phosphatase</fullName>
    </submittedName>
</protein>
<dbReference type="SUPFAM" id="SSF101473">
    <property type="entry name" value="DhaL-like"/>
    <property type="match status" value="1"/>
</dbReference>
<dbReference type="STRING" id="1338436.LK10_20020"/>
<dbReference type="AlphaFoldDB" id="A0A0B2AFB3"/>
<dbReference type="OrthoDB" id="9760324at2"/>
<dbReference type="InterPro" id="IPR036117">
    <property type="entry name" value="DhaL_dom_sf"/>
</dbReference>
<gene>
    <name evidence="2" type="ORF">LK10_20020</name>
</gene>
<evidence type="ECO:0000313" key="2">
    <source>
        <dbReference type="EMBL" id="KHL00481.1"/>
    </source>
</evidence>
<dbReference type="GO" id="GO:0006071">
    <property type="term" value="P:glycerol metabolic process"/>
    <property type="evidence" value="ECO:0007669"/>
    <property type="project" value="InterPro"/>
</dbReference>